<dbReference type="AlphaFoldDB" id="A0A521DID5"/>
<evidence type="ECO:0000256" key="2">
    <source>
        <dbReference type="SAM" id="Coils"/>
    </source>
</evidence>
<dbReference type="NCBIfam" id="TIGR00732">
    <property type="entry name" value="dprA"/>
    <property type="match status" value="1"/>
</dbReference>
<dbReference type="InterPro" id="IPR036388">
    <property type="entry name" value="WH-like_DNA-bd_sf"/>
</dbReference>
<dbReference type="Pfam" id="PF17782">
    <property type="entry name" value="WHD_DprA"/>
    <property type="match status" value="1"/>
</dbReference>
<keyword evidence="2" id="KW-0175">Coiled coil</keyword>
<dbReference type="EMBL" id="FXTM01000021">
    <property type="protein sequence ID" value="SMO71483.1"/>
    <property type="molecule type" value="Genomic_DNA"/>
</dbReference>
<dbReference type="GO" id="GO:0009294">
    <property type="term" value="P:DNA-mediated transformation"/>
    <property type="evidence" value="ECO:0007669"/>
    <property type="project" value="InterPro"/>
</dbReference>
<evidence type="ECO:0000259" key="4">
    <source>
        <dbReference type="Pfam" id="PF17782"/>
    </source>
</evidence>
<dbReference type="Pfam" id="PF02481">
    <property type="entry name" value="DNA_processg_A"/>
    <property type="match status" value="1"/>
</dbReference>
<feature type="domain" description="DprA winged helix" evidence="4">
    <location>
        <begin position="283"/>
        <end position="327"/>
    </location>
</feature>
<accession>A0A521DID5</accession>
<dbReference type="PANTHER" id="PTHR43022">
    <property type="entry name" value="PROTEIN SMF"/>
    <property type="match status" value="1"/>
</dbReference>
<dbReference type="Proteomes" id="UP000317315">
    <property type="component" value="Unassembled WGS sequence"/>
</dbReference>
<dbReference type="InterPro" id="IPR003488">
    <property type="entry name" value="DprA"/>
</dbReference>
<evidence type="ECO:0000313" key="6">
    <source>
        <dbReference type="Proteomes" id="UP000317315"/>
    </source>
</evidence>
<evidence type="ECO:0000256" key="1">
    <source>
        <dbReference type="ARBA" id="ARBA00006525"/>
    </source>
</evidence>
<dbReference type="InterPro" id="IPR057666">
    <property type="entry name" value="DrpA_SLOG"/>
</dbReference>
<reference evidence="5 6" key="1">
    <citation type="submission" date="2017-05" db="EMBL/GenBank/DDBJ databases">
        <authorList>
            <person name="Varghese N."/>
            <person name="Submissions S."/>
        </authorList>
    </citation>
    <scope>NUCLEOTIDE SEQUENCE [LARGE SCALE GENOMIC DNA]</scope>
    <source>
        <strain evidence="5 6">DSM 16304</strain>
    </source>
</reference>
<gene>
    <name evidence="5" type="ORF">SAMN06269117_12128</name>
</gene>
<proteinExistence type="inferred from homology"/>
<evidence type="ECO:0000259" key="3">
    <source>
        <dbReference type="Pfam" id="PF02481"/>
    </source>
</evidence>
<evidence type="ECO:0000313" key="5">
    <source>
        <dbReference type="EMBL" id="SMO71483.1"/>
    </source>
</evidence>
<dbReference type="RefSeq" id="WP_142936016.1">
    <property type="nucleotide sequence ID" value="NZ_FXTM01000021.1"/>
</dbReference>
<organism evidence="5 6">
    <name type="scientific">Balnearium lithotrophicum</name>
    <dbReference type="NCBI Taxonomy" id="223788"/>
    <lineage>
        <taxon>Bacteria</taxon>
        <taxon>Pseudomonadati</taxon>
        <taxon>Aquificota</taxon>
        <taxon>Aquificia</taxon>
        <taxon>Desulfurobacteriales</taxon>
        <taxon>Desulfurobacteriaceae</taxon>
        <taxon>Balnearium</taxon>
    </lineage>
</organism>
<protein>
    <submittedName>
        <fullName evidence="5">DNA processing protein</fullName>
    </submittedName>
</protein>
<dbReference type="SUPFAM" id="SSF102405">
    <property type="entry name" value="MCP/YpsA-like"/>
    <property type="match status" value="1"/>
</dbReference>
<name>A0A521DID5_9BACT</name>
<feature type="coiled-coil region" evidence="2">
    <location>
        <begin position="31"/>
        <end position="58"/>
    </location>
</feature>
<sequence length="333" mass="36730">MERLLAVALQFKKGIGFHRARRLIEKYGSLEEGIKEEVPDLSSELKLAEEEIKKAERLGIEIVPFFSNEYPKKLLDLQQPPMVLYIRGRLNVEKSVAIVGSRKCSSYGRTVAYRLGKYLSDLGVTVVSGLALGIDTSAHRGALSSGNTIAVLGSSVDLIYPLENRSLGEKIVENGGGIVSEFPLGTKPKREYFPRRNRIVAGLSDCVIVVEAAERSGTFITVNYALDLGRDVWAVPGNIDSPFSRGTNRLIKEGALPLTEFSEIAEFFSIKESQKIEVPERLEEIYKILLKKPSTIDGLVEETGKSLSEISSILLELEVLGLLIRDGGVYRVC</sequence>
<dbReference type="Gene3D" id="1.10.10.10">
    <property type="entry name" value="Winged helix-like DNA-binding domain superfamily/Winged helix DNA-binding domain"/>
    <property type="match status" value="1"/>
</dbReference>
<keyword evidence="6" id="KW-1185">Reference proteome</keyword>
<feature type="domain" description="Smf/DprA SLOG" evidence="3">
    <location>
        <begin position="63"/>
        <end position="268"/>
    </location>
</feature>
<dbReference type="InterPro" id="IPR041614">
    <property type="entry name" value="DprA_WH"/>
</dbReference>
<dbReference type="OrthoDB" id="9785707at2"/>
<comment type="similarity">
    <text evidence="1">Belongs to the DprA/Smf family.</text>
</comment>
<dbReference type="PANTHER" id="PTHR43022:SF1">
    <property type="entry name" value="PROTEIN SMF"/>
    <property type="match status" value="1"/>
</dbReference>
<dbReference type="Gene3D" id="3.40.50.450">
    <property type="match status" value="1"/>
</dbReference>